<evidence type="ECO:0000313" key="2">
    <source>
        <dbReference type="EMBL" id="KCZ84410.1"/>
    </source>
</evidence>
<dbReference type="Gene3D" id="3.40.50.720">
    <property type="entry name" value="NAD(P)-binding Rossmann-like Domain"/>
    <property type="match status" value="1"/>
</dbReference>
<dbReference type="eggNOG" id="COG0451">
    <property type="taxonomic scope" value="Bacteria"/>
</dbReference>
<dbReference type="InterPro" id="IPR001509">
    <property type="entry name" value="Epimerase_deHydtase"/>
</dbReference>
<proteinExistence type="predicted"/>
<dbReference type="Pfam" id="PF01370">
    <property type="entry name" value="Epimerase"/>
    <property type="match status" value="1"/>
</dbReference>
<dbReference type="GO" id="GO:0004029">
    <property type="term" value="F:aldehyde dehydrogenase (NAD+) activity"/>
    <property type="evidence" value="ECO:0007669"/>
    <property type="project" value="TreeGrafter"/>
</dbReference>
<comment type="caution">
    <text evidence="2">The sequence shown here is derived from an EMBL/GenBank/DDBJ whole genome shotgun (WGS) entry which is preliminary data.</text>
</comment>
<dbReference type="SUPFAM" id="SSF51735">
    <property type="entry name" value="NAD(P)-binding Rossmann-fold domains"/>
    <property type="match status" value="1"/>
</dbReference>
<dbReference type="InterPro" id="IPR036291">
    <property type="entry name" value="NAD(P)-bd_dom_sf"/>
</dbReference>
<reference evidence="2 3" key="1">
    <citation type="journal article" date="2014" name="Antonie Van Leeuwenhoek">
        <title>Hyphomonas beringensis sp. nov. and Hyphomonas chukchiensis sp. nov., isolated from surface seawater of the Bering Sea and Chukchi Sea.</title>
        <authorList>
            <person name="Li C."/>
            <person name="Lai Q."/>
            <person name="Li G."/>
            <person name="Dong C."/>
            <person name="Wang J."/>
            <person name="Liao Y."/>
            <person name="Shao Z."/>
        </authorList>
    </citation>
    <scope>NUCLEOTIDE SEQUENCE [LARGE SCALE GENOMIC DNA]</scope>
    <source>
        <strain evidence="2 3">MHS-3</strain>
    </source>
</reference>
<dbReference type="STRING" id="1280949.HAD_01985"/>
<dbReference type="PANTHER" id="PTHR48079:SF6">
    <property type="entry name" value="NAD(P)-BINDING DOMAIN-CONTAINING PROTEIN-RELATED"/>
    <property type="match status" value="1"/>
</dbReference>
<organism evidence="2 3">
    <name type="scientific">Hyphomonas adhaerens MHS-3</name>
    <dbReference type="NCBI Taxonomy" id="1280949"/>
    <lineage>
        <taxon>Bacteria</taxon>
        <taxon>Pseudomonadati</taxon>
        <taxon>Pseudomonadota</taxon>
        <taxon>Alphaproteobacteria</taxon>
        <taxon>Hyphomonadales</taxon>
        <taxon>Hyphomonadaceae</taxon>
        <taxon>Hyphomonas</taxon>
    </lineage>
</organism>
<protein>
    <recommendedName>
        <fullName evidence="1">NAD-dependent epimerase/dehydratase domain-containing protein</fullName>
    </recommendedName>
</protein>
<evidence type="ECO:0000259" key="1">
    <source>
        <dbReference type="Pfam" id="PF01370"/>
    </source>
</evidence>
<dbReference type="GO" id="GO:0005737">
    <property type="term" value="C:cytoplasm"/>
    <property type="evidence" value="ECO:0007669"/>
    <property type="project" value="TreeGrafter"/>
</dbReference>
<dbReference type="InterPro" id="IPR051783">
    <property type="entry name" value="NAD(P)-dependent_oxidoreduct"/>
</dbReference>
<dbReference type="Proteomes" id="UP000027446">
    <property type="component" value="Unassembled WGS sequence"/>
</dbReference>
<dbReference type="RefSeq" id="WP_035569107.1">
    <property type="nucleotide sequence ID" value="NZ_ARYH01000001.1"/>
</dbReference>
<feature type="domain" description="NAD-dependent epimerase/dehydratase" evidence="1">
    <location>
        <begin position="104"/>
        <end position="211"/>
    </location>
</feature>
<accession>A0A069E2R7</accession>
<keyword evidence="3" id="KW-1185">Reference proteome</keyword>
<dbReference type="PATRIC" id="fig|1280949.3.peg.407"/>
<dbReference type="AlphaFoldDB" id="A0A069E2R7"/>
<evidence type="ECO:0000313" key="3">
    <source>
        <dbReference type="Proteomes" id="UP000027446"/>
    </source>
</evidence>
<name>A0A069E2R7_9PROT</name>
<sequence length="302" mass="32375">MTVQPSLLFVAGLGYSATHLARIWPGPVAGTVRSEAKAEALRASGIDARVWDGDSPLQLPDKACLLVTIPPDAHGCPVLRHVHTGPGHDDTGPDHDHTGLSHDLRVTYLSTTGVYGDLAGGWAFEWSATHPQSRRAKARALAEDQWRAATGGRVSIVRLPGIYGPGRSAFDRLREGTARRIVKPGQVFSRVHVDDIASGLLALHQRPEAAARAGGVFHLCDDEPAPPQDVIAHAADLLGMDPPPDLPFEDADLSPMARSFYAECKRISNARTKAALNWRPQYPTYREGLAAILAGEAGPAPR</sequence>
<dbReference type="EMBL" id="ARYH01000001">
    <property type="protein sequence ID" value="KCZ84410.1"/>
    <property type="molecule type" value="Genomic_DNA"/>
</dbReference>
<gene>
    <name evidence="2" type="ORF">HAD_01985</name>
</gene>
<dbReference type="CDD" id="cd05266">
    <property type="entry name" value="SDR_a4"/>
    <property type="match status" value="1"/>
</dbReference>
<dbReference type="PANTHER" id="PTHR48079">
    <property type="entry name" value="PROTEIN YEEZ"/>
    <property type="match status" value="1"/>
</dbReference>
<dbReference type="OrthoDB" id="9808276at2"/>